<dbReference type="RefSeq" id="WP_142530337.1">
    <property type="nucleotide sequence ID" value="NZ_CBCSJO010000011.1"/>
</dbReference>
<evidence type="ECO:0000313" key="5">
    <source>
        <dbReference type="Proteomes" id="UP000320300"/>
    </source>
</evidence>
<dbReference type="PANTHER" id="PTHR38478">
    <property type="entry name" value="PEPTIDASE M1A AND M12B"/>
    <property type="match status" value="1"/>
</dbReference>
<dbReference type="Pfam" id="PF17162">
    <property type="entry name" value="DUF5118"/>
    <property type="match status" value="1"/>
</dbReference>
<dbReference type="InterPro" id="IPR033413">
    <property type="entry name" value="DUF5117"/>
</dbReference>
<dbReference type="Pfam" id="PF17148">
    <property type="entry name" value="DUF5117"/>
    <property type="match status" value="1"/>
</dbReference>
<name>A0A521FGZ2_9SPHI</name>
<dbReference type="OrthoDB" id="9776599at2"/>
<feature type="domain" description="EcxA zinc-binding" evidence="1">
    <location>
        <begin position="430"/>
        <end position="730"/>
    </location>
</feature>
<sequence length="826" mass="91353">MKLSLTFLMGLLIIGKFSIAQVKSQGNSPSSSLSSATQGLKKYEGYFNFYYDEKSSRILLEVDKLDQEFLYVNTLPAGGGGAGDRGNIGGYRIAKFIRVENKIMLTLPNYDYRAISKNPYETKLVEESFPQSIIWGFTPLAIEGSKVLIDITPFLMRDSHKVADRIGKNTSAFFPGAPRTAAAAGSAYRIDESRSSLYMANTKNFPKNTEFEAMLTFSGNGAAERSYFSGGPGTPQTAPDPSSVTIRTHQSFIELPDNNYKPRVYDPRSGFNSMDYFDFATPLDQPLVKKFVRRWRLEKKNPNEAISEVVKPIVYYVDRGAPDDIKKALIEGGSWWNQAFEAAGFKNAFQVKEMPEGADPMDIRYSVVNWVHRPTRGYSNGVGIFDPRTGEIIKGEVSLGSMRDRQDFLIFQGLTQIYGDDKNAPQLAVDMALARIRQLSAHEIAHTLGFYHNHLASVNNRASVTDYPFPKVTLKADGKVDISDAYAKNIGSWDKRAVMWAYAQFPEGTDEKAGLEKIMQESLKQNQVFMFDLTVHPQTAQWDNGADPTAELTRLMAVRKKVLADFSEKAIPAGTPMATMEEVLVPVYLLHRYQIDATAHILGGLDFRYALRGDGQTPTQLIAPAAQWKAFDALMSTIAPDALALPEKLIRQLAPYPEGYSRTKENFQGYTGVTFDPIGAAESIAGVTLSYLLDAERAARLVEYHARDAAQPGLLAVIDKLTAQTWKATPATGYKGELQKMVKMTMLKKLLTLAADAQAPDYVRAQALAEVNALKKWMGTAEAGATDLSLKGDYLFGLQQIAQFEQNPDKFQPAPVETMPAGAPIG</sequence>
<keyword evidence="5" id="KW-1185">Reference proteome</keyword>
<evidence type="ECO:0008006" key="6">
    <source>
        <dbReference type="Google" id="ProtNLM"/>
    </source>
</evidence>
<feature type="domain" description="DUF5118" evidence="3">
    <location>
        <begin position="40"/>
        <end position="77"/>
    </location>
</feature>
<dbReference type="Proteomes" id="UP000320300">
    <property type="component" value="Unassembled WGS sequence"/>
</dbReference>
<gene>
    <name evidence="4" type="ORF">SAMN06265348_112132</name>
</gene>
<dbReference type="EMBL" id="FXTN01000012">
    <property type="protein sequence ID" value="SMO95478.1"/>
    <property type="molecule type" value="Genomic_DNA"/>
</dbReference>
<dbReference type="InterPro" id="IPR034032">
    <property type="entry name" value="Zn_MMP-like_bac"/>
</dbReference>
<evidence type="ECO:0000259" key="2">
    <source>
        <dbReference type="Pfam" id="PF17148"/>
    </source>
</evidence>
<dbReference type="InterPro" id="IPR033428">
    <property type="entry name" value="DUF5118"/>
</dbReference>
<organism evidence="4 5">
    <name type="scientific">Pedobacter westerhofensis</name>
    <dbReference type="NCBI Taxonomy" id="425512"/>
    <lineage>
        <taxon>Bacteria</taxon>
        <taxon>Pseudomonadati</taxon>
        <taxon>Bacteroidota</taxon>
        <taxon>Sphingobacteriia</taxon>
        <taxon>Sphingobacteriales</taxon>
        <taxon>Sphingobacteriaceae</taxon>
        <taxon>Pedobacter</taxon>
    </lineage>
</organism>
<accession>A0A521FGZ2</accession>
<protein>
    <recommendedName>
        <fullName evidence="6">Peptidase</fullName>
    </recommendedName>
</protein>
<dbReference type="AlphaFoldDB" id="A0A521FGZ2"/>
<proteinExistence type="predicted"/>
<feature type="domain" description="DUF5117" evidence="2">
    <location>
        <begin position="89"/>
        <end position="300"/>
    </location>
</feature>
<dbReference type="Pfam" id="PF16313">
    <property type="entry name" value="DUF4953"/>
    <property type="match status" value="1"/>
</dbReference>
<evidence type="ECO:0000259" key="1">
    <source>
        <dbReference type="Pfam" id="PF16313"/>
    </source>
</evidence>
<evidence type="ECO:0000313" key="4">
    <source>
        <dbReference type="EMBL" id="SMO95478.1"/>
    </source>
</evidence>
<dbReference type="CDD" id="cd04276">
    <property type="entry name" value="ZnMc_MMP_like_2"/>
    <property type="match status" value="1"/>
</dbReference>
<dbReference type="InterPro" id="IPR032534">
    <property type="entry name" value="EcxA_zinc-bd"/>
</dbReference>
<evidence type="ECO:0000259" key="3">
    <source>
        <dbReference type="Pfam" id="PF17162"/>
    </source>
</evidence>
<reference evidence="4 5" key="1">
    <citation type="submission" date="2017-05" db="EMBL/GenBank/DDBJ databases">
        <authorList>
            <person name="Varghese N."/>
            <person name="Submissions S."/>
        </authorList>
    </citation>
    <scope>NUCLEOTIDE SEQUENCE [LARGE SCALE GENOMIC DNA]</scope>
    <source>
        <strain evidence="4 5">DSM 19036</strain>
    </source>
</reference>
<dbReference type="PANTHER" id="PTHR38478:SF1">
    <property type="entry name" value="ZINC DEPENDENT METALLOPROTEASE DOMAIN LIPOPROTEIN"/>
    <property type="match status" value="1"/>
</dbReference>
<dbReference type="SUPFAM" id="SSF55486">
    <property type="entry name" value="Metalloproteases ('zincins'), catalytic domain"/>
    <property type="match status" value="1"/>
</dbReference>